<accession>I0ILV0</accession>
<reference evidence="2" key="2">
    <citation type="submission" date="2012-03" db="EMBL/GenBank/DDBJ databases">
        <title>The complete genome sequence of the pioneer microbe on fresh volcanic deposit, Leptospirillum ferrooxidans strain C2-3.</title>
        <authorList>
            <person name="Fujimura R."/>
            <person name="Sato Y."/>
            <person name="Nishizawa T."/>
            <person name="Nanba K."/>
            <person name="Oshima K."/>
            <person name="Hattori M."/>
            <person name="Kamijo T."/>
            <person name="Ohta H."/>
        </authorList>
    </citation>
    <scope>NUCLEOTIDE SEQUENCE [LARGE SCALE GENOMIC DNA]</scope>
    <source>
        <strain evidence="2">C2-3</strain>
    </source>
</reference>
<organism evidence="1 2">
    <name type="scientific">Leptospirillum ferrooxidans (strain C2-3)</name>
    <dbReference type="NCBI Taxonomy" id="1162668"/>
    <lineage>
        <taxon>Bacteria</taxon>
        <taxon>Pseudomonadati</taxon>
        <taxon>Nitrospirota</taxon>
        <taxon>Nitrospiria</taxon>
        <taxon>Nitrospirales</taxon>
        <taxon>Nitrospiraceae</taxon>
        <taxon>Leptospirillum</taxon>
    </lineage>
</organism>
<evidence type="ECO:0000313" key="2">
    <source>
        <dbReference type="Proteomes" id="UP000007382"/>
    </source>
</evidence>
<proteinExistence type="predicted"/>
<keyword evidence="2" id="KW-1185">Reference proteome</keyword>
<reference evidence="1 2" key="1">
    <citation type="journal article" date="2012" name="J. Bacteriol.">
        <title>Complete Genome Sequence of Leptospirillum ferrooxidans Strain C2-3, Isolated from a Fresh Volcanic Ash Deposit on the Island of Miyake, Japan.</title>
        <authorList>
            <person name="Fujimura R."/>
            <person name="Sato Y."/>
            <person name="Nishizawa T."/>
            <person name="Oshima K."/>
            <person name="Kim S.-W."/>
            <person name="Hattori M."/>
            <person name="Kamijo T."/>
            <person name="Ohta H."/>
        </authorList>
    </citation>
    <scope>NUCLEOTIDE SEQUENCE [LARGE SCALE GENOMIC DNA]</scope>
    <source>
        <strain evidence="1 2">C2-3</strain>
    </source>
</reference>
<dbReference type="KEGG" id="lfc:LFE_0533"/>
<dbReference type="PATRIC" id="fig|1162668.3.peg.627"/>
<name>I0ILV0_LEPFC</name>
<gene>
    <name evidence="1" type="ordered locus">LFE_0533</name>
</gene>
<evidence type="ECO:0000313" key="1">
    <source>
        <dbReference type="EMBL" id="BAM06249.1"/>
    </source>
</evidence>
<dbReference type="STRING" id="1162668.LFE_0533"/>
<dbReference type="Proteomes" id="UP000007382">
    <property type="component" value="Chromosome"/>
</dbReference>
<dbReference type="EMBL" id="AP012342">
    <property type="protein sequence ID" value="BAM06249.1"/>
    <property type="molecule type" value="Genomic_DNA"/>
</dbReference>
<dbReference type="HOGENOM" id="CLU_2650031_0_0_0"/>
<protein>
    <submittedName>
        <fullName evidence="1">Uncharacterized protein</fullName>
    </submittedName>
</protein>
<sequence length="76" mass="8459">MSCLLFAQRPGGPELTCSARDACVGILKGSYWEGELWRAVRKLAAFSASAFADIQIQAIKTRRSGKWRLFSYDVVC</sequence>
<dbReference type="AlphaFoldDB" id="I0ILV0"/>